<reference evidence="2 3" key="1">
    <citation type="submission" date="2019-05" db="EMBL/GenBank/DDBJ databases">
        <title>Another draft genome of Portunus trituberculatus and its Hox gene families provides insights of decapod evolution.</title>
        <authorList>
            <person name="Jeong J.-H."/>
            <person name="Song I."/>
            <person name="Kim S."/>
            <person name="Choi T."/>
            <person name="Kim D."/>
            <person name="Ryu S."/>
            <person name="Kim W."/>
        </authorList>
    </citation>
    <scope>NUCLEOTIDE SEQUENCE [LARGE SCALE GENOMIC DNA]</scope>
    <source>
        <tissue evidence="2">Muscle</tissue>
    </source>
</reference>
<organism evidence="2 3">
    <name type="scientific">Portunus trituberculatus</name>
    <name type="common">Swimming crab</name>
    <name type="synonym">Neptunus trituberculatus</name>
    <dbReference type="NCBI Taxonomy" id="210409"/>
    <lineage>
        <taxon>Eukaryota</taxon>
        <taxon>Metazoa</taxon>
        <taxon>Ecdysozoa</taxon>
        <taxon>Arthropoda</taxon>
        <taxon>Crustacea</taxon>
        <taxon>Multicrustacea</taxon>
        <taxon>Malacostraca</taxon>
        <taxon>Eumalacostraca</taxon>
        <taxon>Eucarida</taxon>
        <taxon>Decapoda</taxon>
        <taxon>Pleocyemata</taxon>
        <taxon>Brachyura</taxon>
        <taxon>Eubrachyura</taxon>
        <taxon>Portunoidea</taxon>
        <taxon>Portunidae</taxon>
        <taxon>Portuninae</taxon>
        <taxon>Portunus</taxon>
    </lineage>
</organism>
<dbReference type="Proteomes" id="UP000324222">
    <property type="component" value="Unassembled WGS sequence"/>
</dbReference>
<dbReference type="EMBL" id="VSRR010002288">
    <property type="protein sequence ID" value="MPC30628.1"/>
    <property type="molecule type" value="Genomic_DNA"/>
</dbReference>
<sequence>MTFSLFFIISSLRIFPQSAYSHPSVTESAINKAKGLRAPHEVSVGGMARKAWVSREGRQIYDAKGLVCLFLCTAGLWIPPLQMATDEQATCYFVSSIMLRATCGA</sequence>
<feature type="chain" id="PRO_5022757178" evidence="1">
    <location>
        <begin position="22"/>
        <end position="105"/>
    </location>
</feature>
<accession>A0A5B7EAH6</accession>
<dbReference type="AlphaFoldDB" id="A0A5B7EAH6"/>
<gene>
    <name evidence="2" type="ORF">E2C01_023895</name>
</gene>
<name>A0A5B7EAH6_PORTR</name>
<keyword evidence="3" id="KW-1185">Reference proteome</keyword>
<comment type="caution">
    <text evidence="2">The sequence shown here is derived from an EMBL/GenBank/DDBJ whole genome shotgun (WGS) entry which is preliminary data.</text>
</comment>
<proteinExistence type="predicted"/>
<evidence type="ECO:0000313" key="3">
    <source>
        <dbReference type="Proteomes" id="UP000324222"/>
    </source>
</evidence>
<keyword evidence="1" id="KW-0732">Signal</keyword>
<evidence type="ECO:0000313" key="2">
    <source>
        <dbReference type="EMBL" id="MPC30628.1"/>
    </source>
</evidence>
<evidence type="ECO:0000256" key="1">
    <source>
        <dbReference type="SAM" id="SignalP"/>
    </source>
</evidence>
<feature type="signal peptide" evidence="1">
    <location>
        <begin position="1"/>
        <end position="21"/>
    </location>
</feature>
<protein>
    <submittedName>
        <fullName evidence="2">Uncharacterized protein</fullName>
    </submittedName>
</protein>